<name>A0A2M7B5T1_9BACT</name>
<dbReference type="EMBL" id="PEVJ01000027">
    <property type="protein sequence ID" value="PIU98481.1"/>
    <property type="molecule type" value="Genomic_DNA"/>
</dbReference>
<dbReference type="AlphaFoldDB" id="A0A2M7B5T1"/>
<evidence type="ECO:0000313" key="2">
    <source>
        <dbReference type="Proteomes" id="UP000228949"/>
    </source>
</evidence>
<evidence type="ECO:0000313" key="1">
    <source>
        <dbReference type="EMBL" id="PIU98481.1"/>
    </source>
</evidence>
<comment type="caution">
    <text evidence="1">The sequence shown here is derived from an EMBL/GenBank/DDBJ whole genome shotgun (WGS) entry which is preliminary data.</text>
</comment>
<sequence>KLIPAEIERIRFKGNGQEWGVQLVWPGRDEIPCCGMIVTTLNAALITRFSDPNTEISGWSHKANKLRVCLATEGGVEGHYKKDFIELRNIDDHLGLYVAERYPQGEGTRRILNFYHMMLKYLFEAGPESVGGQYRRGEILRLSKDEKDFERAWEILAIMLTRVKNEKFAERVVEKIKGIQRNPFSASHIKGL</sequence>
<feature type="non-terminal residue" evidence="1">
    <location>
        <position position="1"/>
    </location>
</feature>
<proteinExistence type="predicted"/>
<organism evidence="1 2">
    <name type="scientific">Candidatus Wolfebacteria bacterium CG03_land_8_20_14_0_80_40_12</name>
    <dbReference type="NCBI Taxonomy" id="1975069"/>
    <lineage>
        <taxon>Bacteria</taxon>
        <taxon>Candidatus Wolfeibacteriota</taxon>
    </lineage>
</organism>
<gene>
    <name evidence="1" type="ORF">COS61_01210</name>
</gene>
<accession>A0A2M7B5T1</accession>
<reference evidence="2" key="1">
    <citation type="submission" date="2017-09" db="EMBL/GenBank/DDBJ databases">
        <title>Depth-based differentiation of microbial function through sediment-hosted aquifers and enrichment of novel symbionts in the deep terrestrial subsurface.</title>
        <authorList>
            <person name="Probst A.J."/>
            <person name="Ladd B."/>
            <person name="Jarett J.K."/>
            <person name="Geller-Mcgrath D.E."/>
            <person name="Sieber C.M.K."/>
            <person name="Emerson J.B."/>
            <person name="Anantharaman K."/>
            <person name="Thomas B.C."/>
            <person name="Malmstrom R."/>
            <person name="Stieglmeier M."/>
            <person name="Klingl A."/>
            <person name="Woyke T."/>
            <person name="Ryan C.M."/>
            <person name="Banfield J.F."/>
        </authorList>
    </citation>
    <scope>NUCLEOTIDE SEQUENCE [LARGE SCALE GENOMIC DNA]</scope>
</reference>
<protein>
    <submittedName>
        <fullName evidence="1">Uncharacterized protein</fullName>
    </submittedName>
</protein>
<dbReference type="Proteomes" id="UP000228949">
    <property type="component" value="Unassembled WGS sequence"/>
</dbReference>